<dbReference type="EMBL" id="PQIB02000001">
    <property type="protein sequence ID" value="RLN42664.1"/>
    <property type="molecule type" value="Genomic_DNA"/>
</dbReference>
<accession>A0A3L6TV57</accession>
<sequence>MGHHQVLYHPFTREEQVEATELEKKAMEERKGIIGSTMDALVGSGVGLVGTSIVGGVGHRHCGKWAWQIHGPNRDRELEHVSEAAQQQQRGVS</sequence>
<reference evidence="2" key="1">
    <citation type="journal article" date="2019" name="Nat. Commun.">
        <title>The genome of broomcorn millet.</title>
        <authorList>
            <person name="Zou C."/>
            <person name="Miki D."/>
            <person name="Li D."/>
            <person name="Tang Q."/>
            <person name="Xiao L."/>
            <person name="Rajput S."/>
            <person name="Deng P."/>
            <person name="Jia W."/>
            <person name="Huang R."/>
            <person name="Zhang M."/>
            <person name="Sun Y."/>
            <person name="Hu J."/>
            <person name="Fu X."/>
            <person name="Schnable P.S."/>
            <person name="Li F."/>
            <person name="Zhang H."/>
            <person name="Feng B."/>
            <person name="Zhu X."/>
            <person name="Liu R."/>
            <person name="Schnable J.C."/>
            <person name="Zhu J.-K."/>
            <person name="Zhang H."/>
        </authorList>
    </citation>
    <scope>NUCLEOTIDE SEQUENCE [LARGE SCALE GENOMIC DNA]</scope>
</reference>
<keyword evidence="2" id="KW-1185">Reference proteome</keyword>
<dbReference type="STRING" id="4540.A0A3L6TV57"/>
<dbReference type="AlphaFoldDB" id="A0A3L6TV57"/>
<dbReference type="Proteomes" id="UP000275267">
    <property type="component" value="Unassembled WGS sequence"/>
</dbReference>
<organism evidence="1 2">
    <name type="scientific">Panicum miliaceum</name>
    <name type="common">Proso millet</name>
    <name type="synonym">Broomcorn millet</name>
    <dbReference type="NCBI Taxonomy" id="4540"/>
    <lineage>
        <taxon>Eukaryota</taxon>
        <taxon>Viridiplantae</taxon>
        <taxon>Streptophyta</taxon>
        <taxon>Embryophyta</taxon>
        <taxon>Tracheophyta</taxon>
        <taxon>Spermatophyta</taxon>
        <taxon>Magnoliopsida</taxon>
        <taxon>Liliopsida</taxon>
        <taxon>Poales</taxon>
        <taxon>Poaceae</taxon>
        <taxon>PACMAD clade</taxon>
        <taxon>Panicoideae</taxon>
        <taxon>Panicodae</taxon>
        <taxon>Paniceae</taxon>
        <taxon>Panicinae</taxon>
        <taxon>Panicum</taxon>
        <taxon>Panicum sect. Panicum</taxon>
    </lineage>
</organism>
<comment type="caution">
    <text evidence="1">The sequence shown here is derived from an EMBL/GenBank/DDBJ whole genome shotgun (WGS) entry which is preliminary data.</text>
</comment>
<proteinExistence type="predicted"/>
<protein>
    <submittedName>
        <fullName evidence="1">Uncharacterized protein</fullName>
    </submittedName>
</protein>
<evidence type="ECO:0000313" key="1">
    <source>
        <dbReference type="EMBL" id="RLN42664.1"/>
    </source>
</evidence>
<gene>
    <name evidence="1" type="ORF">C2845_PM01G49370</name>
</gene>
<name>A0A3L6TV57_PANMI</name>
<evidence type="ECO:0000313" key="2">
    <source>
        <dbReference type="Proteomes" id="UP000275267"/>
    </source>
</evidence>